<evidence type="ECO:0000313" key="3">
    <source>
        <dbReference type="Proteomes" id="UP000237105"/>
    </source>
</evidence>
<accession>A0A2P5BQR1</accession>
<name>A0A2P5BQR1_PARAD</name>
<evidence type="ECO:0000313" key="2">
    <source>
        <dbReference type="EMBL" id="PON51127.1"/>
    </source>
</evidence>
<gene>
    <name evidence="2" type="ORF">PanWU01x14_218360</name>
</gene>
<keyword evidence="3" id="KW-1185">Reference proteome</keyword>
<organism evidence="2 3">
    <name type="scientific">Parasponia andersonii</name>
    <name type="common">Sponia andersonii</name>
    <dbReference type="NCBI Taxonomy" id="3476"/>
    <lineage>
        <taxon>Eukaryota</taxon>
        <taxon>Viridiplantae</taxon>
        <taxon>Streptophyta</taxon>
        <taxon>Embryophyta</taxon>
        <taxon>Tracheophyta</taxon>
        <taxon>Spermatophyta</taxon>
        <taxon>Magnoliopsida</taxon>
        <taxon>eudicotyledons</taxon>
        <taxon>Gunneridae</taxon>
        <taxon>Pentapetalae</taxon>
        <taxon>rosids</taxon>
        <taxon>fabids</taxon>
        <taxon>Rosales</taxon>
        <taxon>Cannabaceae</taxon>
        <taxon>Parasponia</taxon>
    </lineage>
</organism>
<dbReference type="EMBL" id="JXTB01000237">
    <property type="protein sequence ID" value="PON51127.1"/>
    <property type="molecule type" value="Genomic_DNA"/>
</dbReference>
<protein>
    <submittedName>
        <fullName evidence="2">Uncharacterized protein</fullName>
    </submittedName>
</protein>
<evidence type="ECO:0000256" key="1">
    <source>
        <dbReference type="SAM" id="MobiDB-lite"/>
    </source>
</evidence>
<proteinExistence type="predicted"/>
<dbReference type="Proteomes" id="UP000237105">
    <property type="component" value="Unassembled WGS sequence"/>
</dbReference>
<feature type="region of interest" description="Disordered" evidence="1">
    <location>
        <begin position="51"/>
        <end position="70"/>
    </location>
</feature>
<dbReference type="AlphaFoldDB" id="A0A2P5BQR1"/>
<reference evidence="3" key="1">
    <citation type="submission" date="2016-06" db="EMBL/GenBank/DDBJ databases">
        <title>Parallel loss of symbiosis genes in relatives of nitrogen-fixing non-legume Parasponia.</title>
        <authorList>
            <person name="Van Velzen R."/>
            <person name="Holmer R."/>
            <person name="Bu F."/>
            <person name="Rutten L."/>
            <person name="Van Zeijl A."/>
            <person name="Liu W."/>
            <person name="Santuari L."/>
            <person name="Cao Q."/>
            <person name="Sharma T."/>
            <person name="Shen D."/>
            <person name="Roswanjaya Y."/>
            <person name="Wardhani T."/>
            <person name="Kalhor M.S."/>
            <person name="Jansen J."/>
            <person name="Van den Hoogen J."/>
            <person name="Gungor B."/>
            <person name="Hartog M."/>
            <person name="Hontelez J."/>
            <person name="Verver J."/>
            <person name="Yang W.-C."/>
            <person name="Schijlen E."/>
            <person name="Repin R."/>
            <person name="Schilthuizen M."/>
            <person name="Schranz E."/>
            <person name="Heidstra R."/>
            <person name="Miyata K."/>
            <person name="Fedorova E."/>
            <person name="Kohlen W."/>
            <person name="Bisseling T."/>
            <person name="Smit S."/>
            <person name="Geurts R."/>
        </authorList>
    </citation>
    <scope>NUCLEOTIDE SEQUENCE [LARGE SCALE GENOMIC DNA]</scope>
    <source>
        <strain evidence="3">cv. WU1-14</strain>
    </source>
</reference>
<sequence>MNCNASLKSFKFPIYIALILIFVEIKEKIYGNVVEKERKNTRNLLVRERKREKIEESDDKSEKRRKMGKNVTDREIGSVALMVIWV</sequence>
<comment type="caution">
    <text evidence="2">The sequence shown here is derived from an EMBL/GenBank/DDBJ whole genome shotgun (WGS) entry which is preliminary data.</text>
</comment>